<dbReference type="AlphaFoldDB" id="A0A4Q2J526"/>
<dbReference type="EMBL" id="SDPL01000507">
    <property type="protein sequence ID" value="RXZ41719.1"/>
    <property type="molecule type" value="Genomic_DNA"/>
</dbReference>
<dbReference type="Proteomes" id="UP000292881">
    <property type="component" value="Unassembled WGS sequence"/>
</dbReference>
<dbReference type="OrthoDB" id="4202223at2"/>
<keyword evidence="1" id="KW-0732">Signal</keyword>
<feature type="signal peptide" evidence="1">
    <location>
        <begin position="1"/>
        <end position="21"/>
    </location>
</feature>
<organism evidence="2 3">
    <name type="scientific">Agromyces binzhouensis</name>
    <dbReference type="NCBI Taxonomy" id="1817495"/>
    <lineage>
        <taxon>Bacteria</taxon>
        <taxon>Bacillati</taxon>
        <taxon>Actinomycetota</taxon>
        <taxon>Actinomycetes</taxon>
        <taxon>Micrococcales</taxon>
        <taxon>Microbacteriaceae</taxon>
        <taxon>Agromyces</taxon>
    </lineage>
</organism>
<dbReference type="PROSITE" id="PS51257">
    <property type="entry name" value="PROKAR_LIPOPROTEIN"/>
    <property type="match status" value="1"/>
</dbReference>
<keyword evidence="3" id="KW-1185">Reference proteome</keyword>
<reference evidence="2 3" key="1">
    <citation type="submission" date="2019-01" db="EMBL/GenBank/DDBJ databases">
        <authorList>
            <person name="Li J."/>
        </authorList>
    </citation>
    <scope>NUCLEOTIDE SEQUENCE [LARGE SCALE GENOMIC DNA]</scope>
    <source>
        <strain evidence="2 3">CGMCC 4.7180</strain>
    </source>
</reference>
<sequence>MGRIRRMVGVGLLAGASLGLAACSEPAAPPAASDPATSAADMAEAATYCEQKGGEVQQRQPAWRTNLAEEDWVPLGDPVAVCRFQTLDDEADSRIYVDLVTISSDEPTLAALAYLSRAEIPDDPPGNPASALCSSLGGTTSFGPSADGGGLTSADDPDDPVVAPCTFADGSFIDEWGIAYYGEGTVRGIDLSGVFSFDRSTLPEVF</sequence>
<gene>
    <name evidence="2" type="ORF">ESO86_16220</name>
</gene>
<evidence type="ECO:0000313" key="3">
    <source>
        <dbReference type="Proteomes" id="UP000292881"/>
    </source>
</evidence>
<feature type="chain" id="PRO_5039231093" evidence="1">
    <location>
        <begin position="22"/>
        <end position="206"/>
    </location>
</feature>
<name>A0A4Q2J526_9MICO</name>
<accession>A0A4Q2J526</accession>
<comment type="caution">
    <text evidence="2">The sequence shown here is derived from an EMBL/GenBank/DDBJ whole genome shotgun (WGS) entry which is preliminary data.</text>
</comment>
<evidence type="ECO:0000256" key="1">
    <source>
        <dbReference type="SAM" id="SignalP"/>
    </source>
</evidence>
<dbReference type="RefSeq" id="WP_129235870.1">
    <property type="nucleotide sequence ID" value="NZ_SDPL01000507.1"/>
</dbReference>
<evidence type="ECO:0000313" key="2">
    <source>
        <dbReference type="EMBL" id="RXZ41719.1"/>
    </source>
</evidence>
<protein>
    <submittedName>
        <fullName evidence="2">DUF333 domain-containing protein</fullName>
    </submittedName>
</protein>
<proteinExistence type="predicted"/>